<dbReference type="Proteomes" id="UP001201273">
    <property type="component" value="Unassembled WGS sequence"/>
</dbReference>
<organism evidence="1 2">
    <name type="scientific">Motilimonas cestriensis</name>
    <dbReference type="NCBI Taxonomy" id="2742685"/>
    <lineage>
        <taxon>Bacteria</taxon>
        <taxon>Pseudomonadati</taxon>
        <taxon>Pseudomonadota</taxon>
        <taxon>Gammaproteobacteria</taxon>
        <taxon>Alteromonadales</taxon>
        <taxon>Alteromonadales genera incertae sedis</taxon>
        <taxon>Motilimonas</taxon>
    </lineage>
</organism>
<name>A0ABS8W9R9_9GAMM</name>
<proteinExistence type="predicted"/>
<evidence type="ECO:0000313" key="2">
    <source>
        <dbReference type="Proteomes" id="UP001201273"/>
    </source>
</evidence>
<accession>A0ABS8W9R9</accession>
<protein>
    <submittedName>
        <fullName evidence="1">Uncharacterized protein</fullName>
    </submittedName>
</protein>
<gene>
    <name evidence="1" type="ORF">K6Y31_06925</name>
</gene>
<evidence type="ECO:0000313" key="1">
    <source>
        <dbReference type="EMBL" id="MCE2594544.1"/>
    </source>
</evidence>
<dbReference type="RefSeq" id="WP_233052081.1">
    <property type="nucleotide sequence ID" value="NZ_JAIMJA010000005.1"/>
</dbReference>
<comment type="caution">
    <text evidence="1">The sequence shown here is derived from an EMBL/GenBank/DDBJ whole genome shotgun (WGS) entry which is preliminary data.</text>
</comment>
<sequence length="51" mass="5762">MQFSNENGETMDLADNLTLQELQEMGVSISISEELDPNHSIWLSEPEVPDQ</sequence>
<dbReference type="EMBL" id="JAIMJA010000005">
    <property type="protein sequence ID" value="MCE2594544.1"/>
    <property type="molecule type" value="Genomic_DNA"/>
</dbReference>
<keyword evidence="2" id="KW-1185">Reference proteome</keyword>
<reference evidence="1 2" key="1">
    <citation type="journal article" date="2022" name="Environ. Microbiol. Rep.">
        <title>Eco-phylogenetic analyses reveal divergent evolution of vitamin B12 metabolism in the marine bacterial family 'Psychromonadaceae'.</title>
        <authorList>
            <person name="Jin X."/>
            <person name="Yang Y."/>
            <person name="Cao H."/>
            <person name="Gao B."/>
            <person name="Zhao Z."/>
        </authorList>
    </citation>
    <scope>NUCLEOTIDE SEQUENCE [LARGE SCALE GENOMIC DNA]</scope>
    <source>
        <strain evidence="1 2">MKS20</strain>
    </source>
</reference>